<dbReference type="Proteomes" id="UP001363151">
    <property type="component" value="Unassembled WGS sequence"/>
</dbReference>
<sequence length="206" mass="22117">MLRLATIACAATAASALVAPRLPAARHTTARFAAATAEKADVQLVDCPYTQWGEPFDVRAAQAAKRGAQPEPFIHELAPPAGASKADELAWLTEHADGVNAKLSSHGTVYLKGWELVKDAEGFRSAYEALNLSPCRDPLDAVSARPWSTRGRRSGGQTRSRANFFIGMHNEFVGTRAPRAAMFVCFKQADEGGEFMVADGRAIFGI</sequence>
<dbReference type="EMBL" id="JBBJCI010000039">
    <property type="protein sequence ID" value="KAK7249822.1"/>
    <property type="molecule type" value="Genomic_DNA"/>
</dbReference>
<dbReference type="InterPro" id="IPR003819">
    <property type="entry name" value="TauD/TfdA-like"/>
</dbReference>
<evidence type="ECO:0000256" key="2">
    <source>
        <dbReference type="SAM" id="SignalP"/>
    </source>
</evidence>
<feature type="signal peptide" evidence="2">
    <location>
        <begin position="1"/>
        <end position="16"/>
    </location>
</feature>
<dbReference type="SUPFAM" id="SSF51197">
    <property type="entry name" value="Clavaminate synthase-like"/>
    <property type="match status" value="1"/>
</dbReference>
<name>A0ABR1G930_AURAN</name>
<evidence type="ECO:0000313" key="4">
    <source>
        <dbReference type="EMBL" id="KAK7249822.1"/>
    </source>
</evidence>
<reference evidence="4 5" key="1">
    <citation type="submission" date="2024-03" db="EMBL/GenBank/DDBJ databases">
        <title>Aureococcus anophagefferens CCMP1851 and Kratosvirus quantuckense: Draft genome of a second virus-susceptible host strain in the model system.</title>
        <authorList>
            <person name="Chase E."/>
            <person name="Truchon A.R."/>
            <person name="Schepens W."/>
            <person name="Wilhelm S.W."/>
        </authorList>
    </citation>
    <scope>NUCLEOTIDE SEQUENCE [LARGE SCALE GENOMIC DNA]</scope>
    <source>
        <strain evidence="4 5">CCMP1851</strain>
    </source>
</reference>
<comment type="caution">
    <text evidence="4">The sequence shown here is derived from an EMBL/GenBank/DDBJ whole genome shotgun (WGS) entry which is preliminary data.</text>
</comment>
<dbReference type="Gene3D" id="3.60.130.10">
    <property type="entry name" value="Clavaminate synthase-like"/>
    <property type="match status" value="1"/>
</dbReference>
<evidence type="ECO:0000259" key="3">
    <source>
        <dbReference type="Pfam" id="PF02668"/>
    </source>
</evidence>
<dbReference type="GO" id="GO:0051213">
    <property type="term" value="F:dioxygenase activity"/>
    <property type="evidence" value="ECO:0007669"/>
    <property type="project" value="UniProtKB-KW"/>
</dbReference>
<feature type="chain" id="PRO_5046146093" evidence="2">
    <location>
        <begin position="17"/>
        <end position="206"/>
    </location>
</feature>
<keyword evidence="4" id="KW-0223">Dioxygenase</keyword>
<keyword evidence="1" id="KW-0560">Oxidoreductase</keyword>
<keyword evidence="2" id="KW-0732">Signal</keyword>
<keyword evidence="5" id="KW-1185">Reference proteome</keyword>
<dbReference type="InterPro" id="IPR042098">
    <property type="entry name" value="TauD-like_sf"/>
</dbReference>
<feature type="domain" description="TauD/TfdA-like" evidence="3">
    <location>
        <begin position="78"/>
        <end position="204"/>
    </location>
</feature>
<gene>
    <name evidence="4" type="ORF">SO694_00005131</name>
</gene>
<organism evidence="4 5">
    <name type="scientific">Aureococcus anophagefferens</name>
    <name type="common">Harmful bloom alga</name>
    <dbReference type="NCBI Taxonomy" id="44056"/>
    <lineage>
        <taxon>Eukaryota</taxon>
        <taxon>Sar</taxon>
        <taxon>Stramenopiles</taxon>
        <taxon>Ochrophyta</taxon>
        <taxon>Pelagophyceae</taxon>
        <taxon>Pelagomonadales</taxon>
        <taxon>Pelagomonadaceae</taxon>
        <taxon>Aureococcus</taxon>
    </lineage>
</organism>
<evidence type="ECO:0000256" key="1">
    <source>
        <dbReference type="ARBA" id="ARBA00023002"/>
    </source>
</evidence>
<dbReference type="Pfam" id="PF02668">
    <property type="entry name" value="TauD"/>
    <property type="match status" value="1"/>
</dbReference>
<accession>A0ABR1G930</accession>
<evidence type="ECO:0000313" key="5">
    <source>
        <dbReference type="Proteomes" id="UP001363151"/>
    </source>
</evidence>
<proteinExistence type="predicted"/>
<protein>
    <submittedName>
        <fullName evidence="4">Taurine catabolism dioxygenase</fullName>
    </submittedName>
</protein>